<accession>A0A9P5X3D7</accession>
<sequence length="151" mass="17036">MGTRLAIQEIGDKITLGIKSRGPYFGEEAEERIWRNRTGVDEASEKARVNITPTKPNNLCHKLAREVRGRKYAACLLFPFPEQNLMCHFLRTLDPRVLALYVPLGHGSSFIYDYSIFDLRSHTIRLCFCCVINHSSTPDLLVSRLDGAGPA</sequence>
<proteinExistence type="predicted"/>
<keyword evidence="2" id="KW-1185">Reference proteome</keyword>
<comment type="caution">
    <text evidence="1">The sequence shown here is derived from an EMBL/GenBank/DDBJ whole genome shotgun (WGS) entry which is preliminary data.</text>
</comment>
<dbReference type="AlphaFoldDB" id="A0A9P5X3D7"/>
<gene>
    <name evidence="1" type="ORF">P691DRAFT_787174</name>
</gene>
<organism evidence="1 2">
    <name type="scientific">Macrolepiota fuliginosa MF-IS2</name>
    <dbReference type="NCBI Taxonomy" id="1400762"/>
    <lineage>
        <taxon>Eukaryota</taxon>
        <taxon>Fungi</taxon>
        <taxon>Dikarya</taxon>
        <taxon>Basidiomycota</taxon>
        <taxon>Agaricomycotina</taxon>
        <taxon>Agaricomycetes</taxon>
        <taxon>Agaricomycetidae</taxon>
        <taxon>Agaricales</taxon>
        <taxon>Agaricineae</taxon>
        <taxon>Agaricaceae</taxon>
        <taxon>Macrolepiota</taxon>
    </lineage>
</organism>
<dbReference type="Proteomes" id="UP000807342">
    <property type="component" value="Unassembled WGS sequence"/>
</dbReference>
<evidence type="ECO:0000313" key="2">
    <source>
        <dbReference type="Proteomes" id="UP000807342"/>
    </source>
</evidence>
<evidence type="ECO:0000313" key="1">
    <source>
        <dbReference type="EMBL" id="KAF9444078.1"/>
    </source>
</evidence>
<protein>
    <submittedName>
        <fullName evidence="1">Uncharacterized protein</fullName>
    </submittedName>
</protein>
<dbReference type="EMBL" id="MU151407">
    <property type="protein sequence ID" value="KAF9444078.1"/>
    <property type="molecule type" value="Genomic_DNA"/>
</dbReference>
<name>A0A9P5X3D7_9AGAR</name>
<reference evidence="1" key="1">
    <citation type="submission" date="2020-11" db="EMBL/GenBank/DDBJ databases">
        <authorList>
            <consortium name="DOE Joint Genome Institute"/>
            <person name="Ahrendt S."/>
            <person name="Riley R."/>
            <person name="Andreopoulos W."/>
            <person name="Labutti K."/>
            <person name="Pangilinan J."/>
            <person name="Ruiz-Duenas F.J."/>
            <person name="Barrasa J.M."/>
            <person name="Sanchez-Garcia M."/>
            <person name="Camarero S."/>
            <person name="Miyauchi S."/>
            <person name="Serrano A."/>
            <person name="Linde D."/>
            <person name="Babiker R."/>
            <person name="Drula E."/>
            <person name="Ayuso-Fernandez I."/>
            <person name="Pacheco R."/>
            <person name="Padilla G."/>
            <person name="Ferreira P."/>
            <person name="Barriuso J."/>
            <person name="Kellner H."/>
            <person name="Castanera R."/>
            <person name="Alfaro M."/>
            <person name="Ramirez L."/>
            <person name="Pisabarro A.G."/>
            <person name="Kuo A."/>
            <person name="Tritt A."/>
            <person name="Lipzen A."/>
            <person name="He G."/>
            <person name="Yan M."/>
            <person name="Ng V."/>
            <person name="Cullen D."/>
            <person name="Martin F."/>
            <person name="Rosso M.-N."/>
            <person name="Henrissat B."/>
            <person name="Hibbett D."/>
            <person name="Martinez A.T."/>
            <person name="Grigoriev I.V."/>
        </authorList>
    </citation>
    <scope>NUCLEOTIDE SEQUENCE</scope>
    <source>
        <strain evidence="1">MF-IS2</strain>
    </source>
</reference>